<accession>E9GUT9</accession>
<gene>
    <name evidence="1" type="ORF">DAPPUDRAFT_106700</name>
</gene>
<protein>
    <submittedName>
        <fullName evidence="1">Uncharacterized protein</fullName>
    </submittedName>
</protein>
<reference evidence="1 2" key="1">
    <citation type="journal article" date="2011" name="Science">
        <title>The ecoresponsive genome of Daphnia pulex.</title>
        <authorList>
            <person name="Colbourne J.K."/>
            <person name="Pfrender M.E."/>
            <person name="Gilbert D."/>
            <person name="Thomas W.K."/>
            <person name="Tucker A."/>
            <person name="Oakley T.H."/>
            <person name="Tokishita S."/>
            <person name="Aerts A."/>
            <person name="Arnold G.J."/>
            <person name="Basu M.K."/>
            <person name="Bauer D.J."/>
            <person name="Caceres C.E."/>
            <person name="Carmel L."/>
            <person name="Casola C."/>
            <person name="Choi J.H."/>
            <person name="Detter J.C."/>
            <person name="Dong Q."/>
            <person name="Dusheyko S."/>
            <person name="Eads B.D."/>
            <person name="Frohlich T."/>
            <person name="Geiler-Samerotte K.A."/>
            <person name="Gerlach D."/>
            <person name="Hatcher P."/>
            <person name="Jogdeo S."/>
            <person name="Krijgsveld J."/>
            <person name="Kriventseva E.V."/>
            <person name="Kultz D."/>
            <person name="Laforsch C."/>
            <person name="Lindquist E."/>
            <person name="Lopez J."/>
            <person name="Manak J.R."/>
            <person name="Muller J."/>
            <person name="Pangilinan J."/>
            <person name="Patwardhan R.P."/>
            <person name="Pitluck S."/>
            <person name="Pritham E.J."/>
            <person name="Rechtsteiner A."/>
            <person name="Rho M."/>
            <person name="Rogozin I.B."/>
            <person name="Sakarya O."/>
            <person name="Salamov A."/>
            <person name="Schaack S."/>
            <person name="Shapiro H."/>
            <person name="Shiga Y."/>
            <person name="Skalitzky C."/>
            <person name="Smith Z."/>
            <person name="Souvorov A."/>
            <person name="Sung W."/>
            <person name="Tang Z."/>
            <person name="Tsuchiya D."/>
            <person name="Tu H."/>
            <person name="Vos H."/>
            <person name="Wang M."/>
            <person name="Wolf Y.I."/>
            <person name="Yamagata H."/>
            <person name="Yamada T."/>
            <person name="Ye Y."/>
            <person name="Shaw J.R."/>
            <person name="Andrews J."/>
            <person name="Crease T.J."/>
            <person name="Tang H."/>
            <person name="Lucas S.M."/>
            <person name="Robertson H.M."/>
            <person name="Bork P."/>
            <person name="Koonin E.V."/>
            <person name="Zdobnov E.M."/>
            <person name="Grigoriev I.V."/>
            <person name="Lynch M."/>
            <person name="Boore J.L."/>
        </authorList>
    </citation>
    <scope>NUCLEOTIDE SEQUENCE [LARGE SCALE GENOMIC DNA]</scope>
</reference>
<keyword evidence="2" id="KW-1185">Reference proteome</keyword>
<organism evidence="1 2">
    <name type="scientific">Daphnia pulex</name>
    <name type="common">Water flea</name>
    <dbReference type="NCBI Taxonomy" id="6669"/>
    <lineage>
        <taxon>Eukaryota</taxon>
        <taxon>Metazoa</taxon>
        <taxon>Ecdysozoa</taxon>
        <taxon>Arthropoda</taxon>
        <taxon>Crustacea</taxon>
        <taxon>Branchiopoda</taxon>
        <taxon>Diplostraca</taxon>
        <taxon>Cladocera</taxon>
        <taxon>Anomopoda</taxon>
        <taxon>Daphniidae</taxon>
        <taxon>Daphnia</taxon>
    </lineage>
</organism>
<proteinExistence type="predicted"/>
<name>E9GUT9_DAPPU</name>
<evidence type="ECO:0000313" key="1">
    <source>
        <dbReference type="EMBL" id="EFX76886.1"/>
    </source>
</evidence>
<evidence type="ECO:0000313" key="2">
    <source>
        <dbReference type="Proteomes" id="UP000000305"/>
    </source>
</evidence>
<dbReference type="EMBL" id="GL732566">
    <property type="protein sequence ID" value="EFX76886.1"/>
    <property type="molecule type" value="Genomic_DNA"/>
</dbReference>
<dbReference type="AlphaFoldDB" id="E9GUT9"/>
<dbReference type="HOGENOM" id="CLU_533476_0_0_1"/>
<sequence length="511" mass="51961">MNREYRGHGYSYGRSTITVGQASSIGYLGGDNKEECTATAGRGRAISAADRNAAAAAPIPAPIIALIRAPTTARIPAPTAVIGLAPTAGRGRALAAAAGNAAAAAPIRVPVGRCRALAAAAGNAAAAVPIPAPVGRSRALAAAAENDAAGAPIRVTVGRCRALAAAAENAAAAAPIRVPVGRNRALAAAAENAAAGALIPAPVDRCRDLAATAENAAAAAPIPAPVGRGRALAAAAVGNAAAGAPISAPVGRGRVLAAAAGFAAAEAPIPAPVGVLYDMFILNFLTKHVRAAAIVKSVEIEGGYRRTITVPGDPFVAIFYAHNNQVSEKRQYATIFVNHLIGMGAMTIDGQKGKKFEDYVDSLKAVNASRGYFTVHNILDVDDDNANTNEVLCLFLRRSSFPQQFVVGAQTLGDIKGEYIYVGGHVDVVLAGPGGHDESSAKLSTAMGQKRPAAEPLVVTAADAGAAGESEKDPGRRAGIIIHCLLGEVEWVTGEATEKHQSVFQRDVRHV</sequence>
<dbReference type="InParanoid" id="E9GUT9"/>
<dbReference type="KEGG" id="dpx:DAPPUDRAFT_106700"/>
<dbReference type="Proteomes" id="UP000000305">
    <property type="component" value="Unassembled WGS sequence"/>
</dbReference>